<dbReference type="AlphaFoldDB" id="A0A2K0U4E6"/>
<comment type="caution">
    <text evidence="1">The sequence shown here is derived from an EMBL/GenBank/DDBJ whole genome shotgun (WGS) entry which is preliminary data.</text>
</comment>
<reference evidence="1 2" key="1">
    <citation type="submission" date="2017-02" db="EMBL/GenBank/DDBJ databases">
        <title>Genomes of Trichoderma spp. with biocontrol activity.</title>
        <authorList>
            <person name="Gardiner D."/>
            <person name="Kazan K."/>
            <person name="Vos C."/>
            <person name="Harvey P."/>
        </authorList>
    </citation>
    <scope>NUCLEOTIDE SEQUENCE [LARGE SCALE GENOMIC DNA]</scope>
    <source>
        <strain evidence="1 2">Tr1</strain>
    </source>
</reference>
<proteinExistence type="predicted"/>
<evidence type="ECO:0000313" key="1">
    <source>
        <dbReference type="EMBL" id="PNP52649.1"/>
    </source>
</evidence>
<protein>
    <submittedName>
        <fullName evidence="1">Uncharacterized protein</fullName>
    </submittedName>
</protein>
<name>A0A2K0U4E6_TRIHA</name>
<dbReference type="EMBL" id="MTYI01000100">
    <property type="protein sequence ID" value="PNP52649.1"/>
    <property type="molecule type" value="Genomic_DNA"/>
</dbReference>
<dbReference type="Proteomes" id="UP000236290">
    <property type="component" value="Unassembled WGS sequence"/>
</dbReference>
<accession>A0A2K0U4E6</accession>
<evidence type="ECO:0000313" key="2">
    <source>
        <dbReference type="Proteomes" id="UP000236290"/>
    </source>
</evidence>
<organism evidence="1 2">
    <name type="scientific">Trichoderma harzianum</name>
    <name type="common">Hypocrea lixii</name>
    <dbReference type="NCBI Taxonomy" id="5544"/>
    <lineage>
        <taxon>Eukaryota</taxon>
        <taxon>Fungi</taxon>
        <taxon>Dikarya</taxon>
        <taxon>Ascomycota</taxon>
        <taxon>Pezizomycotina</taxon>
        <taxon>Sordariomycetes</taxon>
        <taxon>Hypocreomycetidae</taxon>
        <taxon>Hypocreales</taxon>
        <taxon>Hypocreaceae</taxon>
        <taxon>Trichoderma</taxon>
    </lineage>
</organism>
<gene>
    <name evidence="1" type="ORF">THARTR1_06814</name>
</gene>
<sequence length="162" mass="18883">MCAYSTTTKFPFSNSGDIPCTFFKEWANEIDDWEEKCALHIDVRSFIGGYSCDIYDGIIIYRVAHTKNEHVVWSYRCHRSCLEPEQIKTFAKAEHTDHTGELERKWRDVWTNVSIKKFDELKEDFARVCEVEKVPRGVLRLLQSPIKLANGAELTVIRIVHD</sequence>